<dbReference type="InterPro" id="IPR003706">
    <property type="entry name" value="CstA_N"/>
</dbReference>
<feature type="transmembrane region" description="Helical" evidence="8">
    <location>
        <begin position="331"/>
        <end position="351"/>
    </location>
</feature>
<feature type="transmembrane region" description="Helical" evidence="8">
    <location>
        <begin position="219"/>
        <end position="242"/>
    </location>
</feature>
<dbReference type="Proteomes" id="UP000253834">
    <property type="component" value="Chromosome"/>
</dbReference>
<evidence type="ECO:0000256" key="5">
    <source>
        <dbReference type="ARBA" id="ARBA00022692"/>
    </source>
</evidence>
<feature type="transmembrane region" description="Helical" evidence="8">
    <location>
        <begin position="555"/>
        <end position="578"/>
    </location>
</feature>
<evidence type="ECO:0000256" key="2">
    <source>
        <dbReference type="ARBA" id="ARBA00007755"/>
    </source>
</evidence>
<sequence length="604" mass="65273">MNAVTIVIGSICILMIAYRLYGTFMAVKVLKLSDAQQTPAHELEDGKDYVPTNRWVTFGHHFAAIAAAGPLVGPILAAQFGYLPGLLWLLIGAVIGGAVHDAVVLFASMRQKGQSLSEVAKKELGPVAGFCTGLAMLFIITITMAGLSMVVLHALEKNPWGTFAVGITIPIAMGVGIYHKKTGNLKATSTVGFILILIAVFSGPYIQETALGDFLTLDIKTLSIILPVYAFFAAALPVWLLLAPRDYLSSFMKIGVFIALIVGVFFVNPAIPFPAVTEFIHGGGPILAGPVWPFISITIACGAISGFHAFVGSGTTPKMLDRWSDIKVVGFGAMLVECLVGIMALIAATALHPGDYFAINSTPEVFKTLGMNVTALPQLSQEIGLNLEGRTGGAVTLAVGMTYIFTEIPWFSHLSSYFFQFVIMFEAVFILTAIDAGTRVSRYLIQDFFGEFYKPLKRVDWLPGSIFASALACFMWGYLLFSGDIGSVWALFGVSNQLMASIGLIIGATVILRIADKRSYMLTCLIPLAYLYVTVNYAGYWMVKNVYLNEAAAGYSILNATLSIIMLILGLIIMIAAIQKWTQLWRTPHSALKIDSSDVSIFKP</sequence>
<dbReference type="RefSeq" id="WP_114897055.1">
    <property type="nucleotide sequence ID" value="NZ_CP022674.1"/>
</dbReference>
<dbReference type="AlphaFoldDB" id="A0AA86LYE2"/>
<feature type="domain" description="CstA N-terminal" evidence="9">
    <location>
        <begin position="2"/>
        <end position="535"/>
    </location>
</feature>
<feature type="transmembrane region" description="Helical" evidence="8">
    <location>
        <begin position="254"/>
        <end position="271"/>
    </location>
</feature>
<comment type="similarity">
    <text evidence="2">Belongs to the peptide transporter carbon starvation (CstA) (TC 2.A.114) family.</text>
</comment>
<feature type="transmembrane region" description="Helical" evidence="8">
    <location>
        <begin position="519"/>
        <end position="543"/>
    </location>
</feature>
<feature type="transmembrane region" description="Helical" evidence="8">
    <location>
        <begin position="86"/>
        <end position="107"/>
    </location>
</feature>
<protein>
    <submittedName>
        <fullName evidence="10">Carbon starvation protein A</fullName>
    </submittedName>
</protein>
<keyword evidence="4" id="KW-1003">Cell membrane</keyword>
<keyword evidence="7 8" id="KW-0472">Membrane</keyword>
<name>A0AA86LYE2_PRIMG</name>
<keyword evidence="6 8" id="KW-1133">Transmembrane helix</keyword>
<dbReference type="PANTHER" id="PTHR30252:SF3">
    <property type="entry name" value="PYRUVATE_PROTON SYMPORTER BTST"/>
    <property type="match status" value="1"/>
</dbReference>
<evidence type="ECO:0000256" key="7">
    <source>
        <dbReference type="ARBA" id="ARBA00023136"/>
    </source>
</evidence>
<evidence type="ECO:0000313" key="10">
    <source>
        <dbReference type="EMBL" id="AXI32082.1"/>
    </source>
</evidence>
<evidence type="ECO:0000313" key="11">
    <source>
        <dbReference type="Proteomes" id="UP000253834"/>
    </source>
</evidence>
<keyword evidence="5 8" id="KW-0812">Transmembrane</keyword>
<feature type="transmembrane region" description="Helical" evidence="8">
    <location>
        <begin position="417"/>
        <end position="438"/>
    </location>
</feature>
<feature type="transmembrane region" description="Helical" evidence="8">
    <location>
        <begin position="190"/>
        <end position="207"/>
    </location>
</feature>
<feature type="transmembrane region" description="Helical" evidence="8">
    <location>
        <begin position="291"/>
        <end position="311"/>
    </location>
</feature>
<dbReference type="GO" id="GO:0009267">
    <property type="term" value="P:cellular response to starvation"/>
    <property type="evidence" value="ECO:0007669"/>
    <property type="project" value="InterPro"/>
</dbReference>
<feature type="transmembrane region" description="Helical" evidence="8">
    <location>
        <begin position="127"/>
        <end position="154"/>
    </location>
</feature>
<dbReference type="PANTHER" id="PTHR30252">
    <property type="entry name" value="INNER MEMBRANE PEPTIDE TRANSPORTER"/>
    <property type="match status" value="1"/>
</dbReference>
<feature type="transmembrane region" description="Helical" evidence="8">
    <location>
        <begin position="62"/>
        <end position="80"/>
    </location>
</feature>
<comment type="subcellular location">
    <subcellularLocation>
        <location evidence="1">Cell membrane</location>
        <topology evidence="1">Multi-pass membrane protein</topology>
    </subcellularLocation>
</comment>
<evidence type="ECO:0000256" key="6">
    <source>
        <dbReference type="ARBA" id="ARBA00022989"/>
    </source>
</evidence>
<evidence type="ECO:0000259" key="9">
    <source>
        <dbReference type="Pfam" id="PF02554"/>
    </source>
</evidence>
<dbReference type="Pfam" id="PF02554">
    <property type="entry name" value="CstA"/>
    <property type="match status" value="1"/>
</dbReference>
<feature type="transmembrane region" description="Helical" evidence="8">
    <location>
        <begin position="459"/>
        <end position="481"/>
    </location>
</feature>
<evidence type="ECO:0000256" key="8">
    <source>
        <dbReference type="SAM" id="Phobius"/>
    </source>
</evidence>
<gene>
    <name evidence="10" type="ORF">CIB87_24670</name>
</gene>
<feature type="transmembrane region" description="Helical" evidence="8">
    <location>
        <begin position="487"/>
        <end position="512"/>
    </location>
</feature>
<evidence type="ECO:0000256" key="1">
    <source>
        <dbReference type="ARBA" id="ARBA00004651"/>
    </source>
</evidence>
<accession>A0AA86LYE2</accession>
<evidence type="ECO:0000256" key="3">
    <source>
        <dbReference type="ARBA" id="ARBA00022448"/>
    </source>
</evidence>
<dbReference type="InterPro" id="IPR051605">
    <property type="entry name" value="CstA"/>
</dbReference>
<organism evidence="10 11">
    <name type="scientific">Priestia megaterium</name>
    <name type="common">Bacillus megaterium</name>
    <dbReference type="NCBI Taxonomy" id="1404"/>
    <lineage>
        <taxon>Bacteria</taxon>
        <taxon>Bacillati</taxon>
        <taxon>Bacillota</taxon>
        <taxon>Bacilli</taxon>
        <taxon>Bacillales</taxon>
        <taxon>Bacillaceae</taxon>
        <taxon>Priestia</taxon>
    </lineage>
</organism>
<proteinExistence type="inferred from homology"/>
<feature type="transmembrane region" description="Helical" evidence="8">
    <location>
        <begin position="160"/>
        <end position="178"/>
    </location>
</feature>
<feature type="transmembrane region" description="Helical" evidence="8">
    <location>
        <begin position="6"/>
        <end position="27"/>
    </location>
</feature>
<dbReference type="EMBL" id="CP022674">
    <property type="protein sequence ID" value="AXI32082.1"/>
    <property type="molecule type" value="Genomic_DNA"/>
</dbReference>
<reference evidence="10 11" key="1">
    <citation type="submission" date="2017-07" db="EMBL/GenBank/DDBJ databases">
        <title>Isolation and development of strain Bacillus megaterium SR7 for enhanced growth and metabolite production under supercritical carbon dioxide.</title>
        <authorList>
            <person name="Freedman A.J.E."/>
            <person name="Peet K.C."/>
            <person name="Boock J.T."/>
            <person name="Penn K."/>
            <person name="Prather K.L.J."/>
            <person name="Thompson J.R."/>
        </authorList>
    </citation>
    <scope>NUCLEOTIDE SEQUENCE [LARGE SCALE GENOMIC DNA]</scope>
    <source>
        <strain evidence="10 11">SR7</strain>
    </source>
</reference>
<keyword evidence="3" id="KW-0813">Transport</keyword>
<evidence type="ECO:0000256" key="4">
    <source>
        <dbReference type="ARBA" id="ARBA00022475"/>
    </source>
</evidence>
<dbReference type="GO" id="GO:0005886">
    <property type="term" value="C:plasma membrane"/>
    <property type="evidence" value="ECO:0007669"/>
    <property type="project" value="UniProtKB-SubCell"/>
</dbReference>